<name>A0A917ULV3_9ACTN</name>
<organism evidence="2 3">
    <name type="scientific">Streptomyces brasiliensis</name>
    <dbReference type="NCBI Taxonomy" id="1954"/>
    <lineage>
        <taxon>Bacteria</taxon>
        <taxon>Bacillati</taxon>
        <taxon>Actinomycetota</taxon>
        <taxon>Actinomycetes</taxon>
        <taxon>Kitasatosporales</taxon>
        <taxon>Streptomycetaceae</taxon>
        <taxon>Streptomyces</taxon>
    </lineage>
</organism>
<dbReference type="RefSeq" id="WP_189317246.1">
    <property type="nucleotide sequence ID" value="NZ_BMQA01000094.1"/>
</dbReference>
<comment type="caution">
    <text evidence="2">The sequence shown here is derived from an EMBL/GenBank/DDBJ whole genome shotgun (WGS) entry which is preliminary data.</text>
</comment>
<accession>A0A917ULV3</accession>
<evidence type="ECO:0000313" key="3">
    <source>
        <dbReference type="Proteomes" id="UP000657574"/>
    </source>
</evidence>
<keyword evidence="3" id="KW-1185">Reference proteome</keyword>
<protein>
    <submittedName>
        <fullName evidence="2">Uncharacterized protein</fullName>
    </submittedName>
</protein>
<evidence type="ECO:0000313" key="2">
    <source>
        <dbReference type="EMBL" id="GGJ66740.1"/>
    </source>
</evidence>
<evidence type="ECO:0000256" key="1">
    <source>
        <dbReference type="SAM" id="MobiDB-lite"/>
    </source>
</evidence>
<dbReference type="AlphaFoldDB" id="A0A917ULV3"/>
<proteinExistence type="predicted"/>
<reference evidence="2" key="2">
    <citation type="submission" date="2020-09" db="EMBL/GenBank/DDBJ databases">
        <authorList>
            <person name="Sun Q."/>
            <person name="Ohkuma M."/>
        </authorList>
    </citation>
    <scope>NUCLEOTIDE SEQUENCE</scope>
    <source>
        <strain evidence="2">JCM 3086</strain>
    </source>
</reference>
<reference evidence="2" key="1">
    <citation type="journal article" date="2014" name="Int. J. Syst. Evol. Microbiol.">
        <title>Complete genome sequence of Corynebacterium casei LMG S-19264T (=DSM 44701T), isolated from a smear-ripened cheese.</title>
        <authorList>
            <consortium name="US DOE Joint Genome Institute (JGI-PGF)"/>
            <person name="Walter F."/>
            <person name="Albersmeier A."/>
            <person name="Kalinowski J."/>
            <person name="Ruckert C."/>
        </authorList>
    </citation>
    <scope>NUCLEOTIDE SEQUENCE</scope>
    <source>
        <strain evidence="2">JCM 3086</strain>
    </source>
</reference>
<dbReference type="EMBL" id="BMQA01000094">
    <property type="protein sequence ID" value="GGJ66740.1"/>
    <property type="molecule type" value="Genomic_DNA"/>
</dbReference>
<feature type="region of interest" description="Disordered" evidence="1">
    <location>
        <begin position="68"/>
        <end position="99"/>
    </location>
</feature>
<gene>
    <name evidence="2" type="ORF">GCM10010121_091770</name>
</gene>
<dbReference type="Proteomes" id="UP000657574">
    <property type="component" value="Unassembled WGS sequence"/>
</dbReference>
<sequence length="99" mass="10526">MCRIGSTPAYNNCPDVFELGDWSFLVIGTVPAAGQAPTAEQLRAMGASIGADERTVIPPRDCMLHAVKQRGSGSKSSDGRRGHTLQEGAYMQEEACVEA</sequence>